<feature type="signal peptide" evidence="1">
    <location>
        <begin position="1"/>
        <end position="23"/>
    </location>
</feature>
<organism evidence="2 3">
    <name type="scientific">Streptomyces smyrnaeus</name>
    <dbReference type="NCBI Taxonomy" id="1387713"/>
    <lineage>
        <taxon>Bacteria</taxon>
        <taxon>Bacillati</taxon>
        <taxon>Actinomycetota</taxon>
        <taxon>Actinomycetes</taxon>
        <taxon>Kitasatosporales</taxon>
        <taxon>Streptomycetaceae</taxon>
        <taxon>Streptomyces</taxon>
    </lineage>
</organism>
<dbReference type="EMBL" id="JAFFZM010000004">
    <property type="protein sequence ID" value="MBO8198540.1"/>
    <property type="molecule type" value="Genomic_DNA"/>
</dbReference>
<evidence type="ECO:0000256" key="1">
    <source>
        <dbReference type="SAM" id="SignalP"/>
    </source>
</evidence>
<evidence type="ECO:0000313" key="2">
    <source>
        <dbReference type="EMBL" id="MBO8198540.1"/>
    </source>
</evidence>
<keyword evidence="3" id="KW-1185">Reference proteome</keyword>
<protein>
    <submittedName>
        <fullName evidence="2">Uncharacterized protein</fullName>
    </submittedName>
</protein>
<evidence type="ECO:0000313" key="3">
    <source>
        <dbReference type="Proteomes" id="UP000721954"/>
    </source>
</evidence>
<sequence length="148" mass="15828">MTAAATAALAIGVSLAVPGTAAAKDTPQLRSKPIVKKFEGSKDKASVKAACAIDAYGHRGYRVCGFDYFRYDWGGGNYEYFVVGTNYAVWHIWKGASGWKSLGGKARTAAPNGTYATSPVGVATIGTDNNCWWRPRGNGSWPGGWRRC</sequence>
<keyword evidence="1" id="KW-0732">Signal</keyword>
<dbReference type="RefSeq" id="WP_209210261.1">
    <property type="nucleotide sequence ID" value="NZ_JAFFZM010000004.1"/>
</dbReference>
<accession>A0ABS3XT11</accession>
<feature type="chain" id="PRO_5047329724" evidence="1">
    <location>
        <begin position="24"/>
        <end position="148"/>
    </location>
</feature>
<proteinExistence type="predicted"/>
<name>A0ABS3XT11_9ACTN</name>
<gene>
    <name evidence="2" type="ORF">JW613_09505</name>
</gene>
<comment type="caution">
    <text evidence="2">The sequence shown here is derived from an EMBL/GenBank/DDBJ whole genome shotgun (WGS) entry which is preliminary data.</text>
</comment>
<dbReference type="Proteomes" id="UP000721954">
    <property type="component" value="Unassembled WGS sequence"/>
</dbReference>
<reference evidence="2 3" key="1">
    <citation type="submission" date="2021-02" db="EMBL/GenBank/DDBJ databases">
        <title>Streptomyces spirodelae sp. nov., isolated from duckweed.</title>
        <authorList>
            <person name="Saimee Y."/>
            <person name="Duangmal K."/>
        </authorList>
    </citation>
    <scope>NUCLEOTIDE SEQUENCE [LARGE SCALE GENOMIC DNA]</scope>
    <source>
        <strain evidence="2 3">DSM 42105</strain>
    </source>
</reference>
<dbReference type="GeneID" id="96258841"/>